<feature type="transmembrane region" description="Helical" evidence="8">
    <location>
        <begin position="141"/>
        <end position="163"/>
    </location>
</feature>
<evidence type="ECO:0000256" key="4">
    <source>
        <dbReference type="ARBA" id="ARBA00022927"/>
    </source>
</evidence>
<feature type="region of interest" description="Disordered" evidence="9">
    <location>
        <begin position="1"/>
        <end position="26"/>
    </location>
</feature>
<dbReference type="EMBL" id="CAADRA010005177">
    <property type="protein sequence ID" value="VFT86573.1"/>
    <property type="molecule type" value="Genomic_DNA"/>
</dbReference>
<reference evidence="11 12" key="1">
    <citation type="submission" date="2019-03" db="EMBL/GenBank/DDBJ databases">
        <authorList>
            <person name="Gaulin E."/>
            <person name="Dumas B."/>
        </authorList>
    </citation>
    <scope>NUCLEOTIDE SEQUENCE [LARGE SCALE GENOMIC DNA]</scope>
    <source>
        <strain evidence="11">CBS 568.67</strain>
    </source>
</reference>
<accession>A0A485KNK3</accession>
<evidence type="ECO:0000313" key="11">
    <source>
        <dbReference type="EMBL" id="VFT86573.1"/>
    </source>
</evidence>
<keyword evidence="2 8" id="KW-0813">Transport</keyword>
<sequence>MYEALKSQGKRLLDGNNEPASPTVTAEDETDYQISCPTLHLSYKERLIGCLVCFFLGMMLSFGSTVRLGQLVAGRPAPFAVCYTLGNLLSIGCTTFFVGPVSQCQSMFHAKRRIAAIIYLSFIAVTLTLCFSHNIPHRTGFVVVSVFIQFCALTWYTLSYIPYGQAFFIKMSKKFCCQPGDNV</sequence>
<evidence type="ECO:0000256" key="2">
    <source>
        <dbReference type="ARBA" id="ARBA00022448"/>
    </source>
</evidence>
<dbReference type="InterPro" id="IPR007305">
    <property type="entry name" value="Vesicle_transpt_Got1/SFT2"/>
</dbReference>
<dbReference type="GO" id="GO:0016020">
    <property type="term" value="C:membrane"/>
    <property type="evidence" value="ECO:0007669"/>
    <property type="project" value="UniProtKB-SubCell"/>
</dbReference>
<organism evidence="11 12">
    <name type="scientific">Aphanomyces stellatus</name>
    <dbReference type="NCBI Taxonomy" id="120398"/>
    <lineage>
        <taxon>Eukaryota</taxon>
        <taxon>Sar</taxon>
        <taxon>Stramenopiles</taxon>
        <taxon>Oomycota</taxon>
        <taxon>Saprolegniomycetes</taxon>
        <taxon>Saprolegniales</taxon>
        <taxon>Verrucalvaceae</taxon>
        <taxon>Aphanomyces</taxon>
    </lineage>
</organism>
<gene>
    <name evidence="11" type="primary">Aste57867_9694</name>
    <name evidence="10" type="ORF">As57867_009656</name>
    <name evidence="11" type="ORF">ASTE57867_9694</name>
</gene>
<dbReference type="PANTHER" id="PTHR23137:SF6">
    <property type="entry name" value="VESICLE TRANSPORT PROTEIN"/>
    <property type="match status" value="1"/>
</dbReference>
<dbReference type="GO" id="GO:0012505">
    <property type="term" value="C:endomembrane system"/>
    <property type="evidence" value="ECO:0007669"/>
    <property type="project" value="UniProtKB-ARBA"/>
</dbReference>
<dbReference type="Pfam" id="PF04178">
    <property type="entry name" value="Got1"/>
    <property type="match status" value="1"/>
</dbReference>
<feature type="transmembrane region" description="Helical" evidence="8">
    <location>
        <begin position="47"/>
        <end position="66"/>
    </location>
</feature>
<dbReference type="Proteomes" id="UP000332933">
    <property type="component" value="Unassembled WGS sequence"/>
</dbReference>
<dbReference type="AlphaFoldDB" id="A0A485KNK3"/>
<name>A0A485KNK3_9STRA</name>
<evidence type="ECO:0000256" key="8">
    <source>
        <dbReference type="RuleBase" id="RU363111"/>
    </source>
</evidence>
<dbReference type="GO" id="GO:0016192">
    <property type="term" value="P:vesicle-mediated transport"/>
    <property type="evidence" value="ECO:0007669"/>
    <property type="project" value="InterPro"/>
</dbReference>
<protein>
    <recommendedName>
        <fullName evidence="8">Vesicle transport protein</fullName>
    </recommendedName>
</protein>
<evidence type="ECO:0000313" key="10">
    <source>
        <dbReference type="EMBL" id="KAF0699767.1"/>
    </source>
</evidence>
<proteinExistence type="inferred from homology"/>
<dbReference type="OrthoDB" id="73614at2759"/>
<dbReference type="GO" id="GO:0005737">
    <property type="term" value="C:cytoplasm"/>
    <property type="evidence" value="ECO:0007669"/>
    <property type="project" value="UniProtKB-ARBA"/>
</dbReference>
<comment type="function">
    <text evidence="8">May be involved in fusion of retrograde transport vesicles derived from an endocytic compartment with the Golgi complex.</text>
</comment>
<dbReference type="GO" id="GO:0015031">
    <property type="term" value="P:protein transport"/>
    <property type="evidence" value="ECO:0007669"/>
    <property type="project" value="UniProtKB-KW"/>
</dbReference>
<reference evidence="10" key="2">
    <citation type="submission" date="2019-06" db="EMBL/GenBank/DDBJ databases">
        <title>Genomics analysis of Aphanomyces spp. identifies a new class of oomycete effector associated with host adaptation.</title>
        <authorList>
            <person name="Gaulin E."/>
        </authorList>
    </citation>
    <scope>NUCLEOTIDE SEQUENCE</scope>
    <source>
        <strain evidence="10">CBS 578.67</strain>
    </source>
</reference>
<comment type="subcellular location">
    <subcellularLocation>
        <location evidence="1 8">Membrane</location>
        <topology evidence="1 8">Multi-pass membrane protein</topology>
    </subcellularLocation>
</comment>
<keyword evidence="12" id="KW-1185">Reference proteome</keyword>
<evidence type="ECO:0000256" key="1">
    <source>
        <dbReference type="ARBA" id="ARBA00004141"/>
    </source>
</evidence>
<keyword evidence="5 8" id="KW-1133">Transmembrane helix</keyword>
<dbReference type="EMBL" id="VJMH01005156">
    <property type="protein sequence ID" value="KAF0699767.1"/>
    <property type="molecule type" value="Genomic_DNA"/>
</dbReference>
<evidence type="ECO:0000256" key="6">
    <source>
        <dbReference type="ARBA" id="ARBA00023136"/>
    </source>
</evidence>
<keyword evidence="3 8" id="KW-0812">Transmembrane</keyword>
<dbReference type="PANTHER" id="PTHR23137">
    <property type="entry name" value="VESICLE TRANSPORT PROTEIN-RELATED"/>
    <property type="match status" value="1"/>
</dbReference>
<dbReference type="InterPro" id="IPR011691">
    <property type="entry name" value="Vesicle_transpt_SFT2"/>
</dbReference>
<keyword evidence="4 8" id="KW-0653">Protein transport</keyword>
<keyword evidence="6 8" id="KW-0472">Membrane</keyword>
<evidence type="ECO:0000256" key="9">
    <source>
        <dbReference type="SAM" id="MobiDB-lite"/>
    </source>
</evidence>
<evidence type="ECO:0000256" key="7">
    <source>
        <dbReference type="ARBA" id="ARBA00025800"/>
    </source>
</evidence>
<feature type="transmembrane region" description="Helical" evidence="8">
    <location>
        <begin position="114"/>
        <end position="135"/>
    </location>
</feature>
<feature type="transmembrane region" description="Helical" evidence="8">
    <location>
        <begin position="78"/>
        <end position="102"/>
    </location>
</feature>
<evidence type="ECO:0000313" key="12">
    <source>
        <dbReference type="Proteomes" id="UP000332933"/>
    </source>
</evidence>
<evidence type="ECO:0000256" key="3">
    <source>
        <dbReference type="ARBA" id="ARBA00022692"/>
    </source>
</evidence>
<evidence type="ECO:0000256" key="5">
    <source>
        <dbReference type="ARBA" id="ARBA00022989"/>
    </source>
</evidence>
<comment type="similarity">
    <text evidence="7 8">Belongs to the SFT2 family.</text>
</comment>